<dbReference type="InterPro" id="IPR050077">
    <property type="entry name" value="LexA_repressor"/>
</dbReference>
<dbReference type="CDD" id="cd00093">
    <property type="entry name" value="HTH_XRE"/>
    <property type="match status" value="1"/>
</dbReference>
<dbReference type="SMART" id="SM00530">
    <property type="entry name" value="HTH_XRE"/>
    <property type="match status" value="1"/>
</dbReference>
<sequence length="208" mass="23211">MRSNDEIIDLLEELRDKRNLSISELARRTGMAKSAVSRYFNRTREFPLNRVNEFARALNVKPEYILGLDFPKPSNMVNMEKIINVPVIGVIAAGTPILAEQNIEEYIPILASMVPSGDLMCLSVNGDSMAPGIPNQSNVIIRLQPNVEEGEIAAILLNGDSEATLKRIKRQNGIMMLISDNQNYQPIIVTKDFPARIIGKAVKVMYDL</sequence>
<dbReference type="SUPFAM" id="SSF51306">
    <property type="entry name" value="LexA/Signal peptidase"/>
    <property type="match status" value="1"/>
</dbReference>
<proteinExistence type="predicted"/>
<gene>
    <name evidence="2" type="ORF">H9948_11170</name>
</gene>
<comment type="caution">
    <text evidence="2">The sequence shown here is derived from an EMBL/GenBank/DDBJ whole genome shotgun (WGS) entry which is preliminary data.</text>
</comment>
<dbReference type="PROSITE" id="PS50943">
    <property type="entry name" value="HTH_CROC1"/>
    <property type="match status" value="1"/>
</dbReference>
<dbReference type="PANTHER" id="PTHR33516:SF2">
    <property type="entry name" value="LEXA REPRESSOR-RELATED"/>
    <property type="match status" value="1"/>
</dbReference>
<dbReference type="GO" id="GO:0003677">
    <property type="term" value="F:DNA binding"/>
    <property type="evidence" value="ECO:0007669"/>
    <property type="project" value="InterPro"/>
</dbReference>
<dbReference type="InterPro" id="IPR010982">
    <property type="entry name" value="Lambda_DNA-bd_dom_sf"/>
</dbReference>
<dbReference type="InterPro" id="IPR015927">
    <property type="entry name" value="Peptidase_S24_S26A/B/C"/>
</dbReference>
<dbReference type="Proteomes" id="UP000886856">
    <property type="component" value="Unassembled WGS sequence"/>
</dbReference>
<dbReference type="SUPFAM" id="SSF47413">
    <property type="entry name" value="lambda repressor-like DNA-binding domains"/>
    <property type="match status" value="1"/>
</dbReference>
<dbReference type="CDD" id="cd06529">
    <property type="entry name" value="S24_LexA-like"/>
    <property type="match status" value="1"/>
</dbReference>
<dbReference type="Pfam" id="PF00717">
    <property type="entry name" value="Peptidase_S24"/>
    <property type="match status" value="1"/>
</dbReference>
<protein>
    <submittedName>
        <fullName evidence="2">Helix-turn-helix domain-containing protein</fullName>
    </submittedName>
</protein>
<evidence type="ECO:0000313" key="2">
    <source>
        <dbReference type="EMBL" id="HJA91337.1"/>
    </source>
</evidence>
<name>A0A9D2I318_9LACT</name>
<reference evidence="2" key="1">
    <citation type="journal article" date="2021" name="PeerJ">
        <title>Extensive microbial diversity within the chicken gut microbiome revealed by metagenomics and culture.</title>
        <authorList>
            <person name="Gilroy R."/>
            <person name="Ravi A."/>
            <person name="Getino M."/>
            <person name="Pursley I."/>
            <person name="Horton D.L."/>
            <person name="Alikhan N.F."/>
            <person name="Baker D."/>
            <person name="Gharbi K."/>
            <person name="Hall N."/>
            <person name="Watson M."/>
            <person name="Adriaenssens E.M."/>
            <person name="Foster-Nyarko E."/>
            <person name="Jarju S."/>
            <person name="Secka A."/>
            <person name="Antonio M."/>
            <person name="Oren A."/>
            <person name="Chaudhuri R.R."/>
            <person name="La Ragione R."/>
            <person name="Hildebrand F."/>
            <person name="Pallen M.J."/>
        </authorList>
    </citation>
    <scope>NUCLEOTIDE SEQUENCE</scope>
    <source>
        <strain evidence="2">CHK171-505</strain>
    </source>
</reference>
<dbReference type="InterPro" id="IPR039418">
    <property type="entry name" value="LexA-like"/>
</dbReference>
<dbReference type="AlphaFoldDB" id="A0A9D2I318"/>
<evidence type="ECO:0000259" key="1">
    <source>
        <dbReference type="PROSITE" id="PS50943"/>
    </source>
</evidence>
<dbReference type="Gene3D" id="1.10.260.40">
    <property type="entry name" value="lambda repressor-like DNA-binding domains"/>
    <property type="match status" value="1"/>
</dbReference>
<dbReference type="EMBL" id="DWYW01000257">
    <property type="protein sequence ID" value="HJA91337.1"/>
    <property type="molecule type" value="Genomic_DNA"/>
</dbReference>
<organism evidence="2 3">
    <name type="scientific">Candidatus Jeotgalibaca merdavium</name>
    <dbReference type="NCBI Taxonomy" id="2838627"/>
    <lineage>
        <taxon>Bacteria</taxon>
        <taxon>Bacillati</taxon>
        <taxon>Bacillota</taxon>
        <taxon>Bacilli</taxon>
        <taxon>Lactobacillales</taxon>
        <taxon>Carnobacteriaceae</taxon>
        <taxon>Jeotgalibaca</taxon>
    </lineage>
</organism>
<reference evidence="2" key="2">
    <citation type="submission" date="2021-04" db="EMBL/GenBank/DDBJ databases">
        <authorList>
            <person name="Gilroy R."/>
        </authorList>
    </citation>
    <scope>NUCLEOTIDE SEQUENCE</scope>
    <source>
        <strain evidence="2">CHK171-505</strain>
    </source>
</reference>
<evidence type="ECO:0000313" key="3">
    <source>
        <dbReference type="Proteomes" id="UP000886856"/>
    </source>
</evidence>
<dbReference type="PANTHER" id="PTHR33516">
    <property type="entry name" value="LEXA REPRESSOR"/>
    <property type="match status" value="1"/>
</dbReference>
<accession>A0A9D2I318</accession>
<dbReference type="InterPro" id="IPR036286">
    <property type="entry name" value="LexA/Signal_pep-like_sf"/>
</dbReference>
<dbReference type="Gene3D" id="2.10.109.10">
    <property type="entry name" value="Umud Fragment, subunit A"/>
    <property type="match status" value="1"/>
</dbReference>
<feature type="domain" description="HTH cro/C1-type" evidence="1">
    <location>
        <begin position="11"/>
        <end position="65"/>
    </location>
</feature>
<dbReference type="InterPro" id="IPR001387">
    <property type="entry name" value="Cro/C1-type_HTH"/>
</dbReference>
<dbReference type="Pfam" id="PF01381">
    <property type="entry name" value="HTH_3"/>
    <property type="match status" value="1"/>
</dbReference>